<dbReference type="EMBL" id="NKXO01000019">
    <property type="protein sequence ID" value="PKQ69346.1"/>
    <property type="molecule type" value="Genomic_DNA"/>
</dbReference>
<keyword evidence="1" id="KW-0732">Signal</keyword>
<evidence type="ECO:0000256" key="1">
    <source>
        <dbReference type="SAM" id="SignalP"/>
    </source>
</evidence>
<dbReference type="Pfam" id="PF11306">
    <property type="entry name" value="DUF3108"/>
    <property type="match status" value="1"/>
</dbReference>
<dbReference type="AlphaFoldDB" id="A0A2N3IG97"/>
<keyword evidence="3" id="KW-1185">Reference proteome</keyword>
<proteinExistence type="predicted"/>
<comment type="caution">
    <text evidence="2">The sequence shown here is derived from an EMBL/GenBank/DDBJ whole genome shotgun (WGS) entry which is preliminary data.</text>
</comment>
<dbReference type="RefSeq" id="WP_101358656.1">
    <property type="nucleotide sequence ID" value="NZ_NKXO01000019.1"/>
</dbReference>
<sequence length="264" mass="30811">MKKFVLTSLLVSAPLLFAMNEPENYRIIRQEYFQRGEHLEYLVHLGPFNAGIGTIDMDNKLYLVNNRPCYKVDVYGKSIGTLEGVTKIRDFWRSYIDTASIHPHKFYRNINEGDYHKEETVWFNTLQKTAEIKDEKGQRKFGVPEYVQDLVSGFYYLRTLPFEKYKVGDILSIPGTLETDVYDLKVEFLGKQEAKCLLGKMDCYVLSPIMPENQLFRGKRPIKVFISADKNRIPIRIQADMLVGQVEAELQKHQNMRHALLFKK</sequence>
<organism evidence="2 3">
    <name type="scientific">Raineya orbicola</name>
    <dbReference type="NCBI Taxonomy" id="2016530"/>
    <lineage>
        <taxon>Bacteria</taxon>
        <taxon>Pseudomonadati</taxon>
        <taxon>Bacteroidota</taxon>
        <taxon>Cytophagia</taxon>
        <taxon>Cytophagales</taxon>
        <taxon>Raineyaceae</taxon>
        <taxon>Raineya</taxon>
    </lineage>
</organism>
<reference evidence="2 3" key="1">
    <citation type="submission" date="2017-06" db="EMBL/GenBank/DDBJ databases">
        <title>Raineya orbicola gen. nov., sp. nov. a slightly thermophilic bacterium of the phylum Bacteroidetes and the description of Raineyaceae fam. nov.</title>
        <authorList>
            <person name="Albuquerque L."/>
            <person name="Polonia A.R.M."/>
            <person name="Barroso C."/>
            <person name="Froufe H.J.C."/>
            <person name="Lage O."/>
            <person name="Lobo-Da-Cunha A."/>
            <person name="Egas C."/>
            <person name="Da Costa M.S."/>
        </authorList>
    </citation>
    <scope>NUCLEOTIDE SEQUENCE [LARGE SCALE GENOMIC DNA]</scope>
    <source>
        <strain evidence="2 3">SPSPC-11</strain>
    </source>
</reference>
<dbReference type="OrthoDB" id="9808473at2"/>
<dbReference type="Proteomes" id="UP000233387">
    <property type="component" value="Unassembled WGS sequence"/>
</dbReference>
<evidence type="ECO:0000313" key="3">
    <source>
        <dbReference type="Proteomes" id="UP000233387"/>
    </source>
</evidence>
<name>A0A2N3IG97_9BACT</name>
<accession>A0A2N3IG97</accession>
<dbReference type="InterPro" id="IPR021457">
    <property type="entry name" value="DUF3108"/>
</dbReference>
<feature type="chain" id="PRO_5014923885" description="DUF3108 domain-containing protein" evidence="1">
    <location>
        <begin position="19"/>
        <end position="264"/>
    </location>
</feature>
<evidence type="ECO:0008006" key="4">
    <source>
        <dbReference type="Google" id="ProtNLM"/>
    </source>
</evidence>
<evidence type="ECO:0000313" key="2">
    <source>
        <dbReference type="EMBL" id="PKQ69346.1"/>
    </source>
</evidence>
<protein>
    <recommendedName>
        <fullName evidence="4">DUF3108 domain-containing protein</fullName>
    </recommendedName>
</protein>
<feature type="signal peptide" evidence="1">
    <location>
        <begin position="1"/>
        <end position="18"/>
    </location>
</feature>
<gene>
    <name evidence="2" type="ORF">Rain11_1391</name>
</gene>